<feature type="domain" description="GH16" evidence="2">
    <location>
        <begin position="25"/>
        <end position="255"/>
    </location>
</feature>
<evidence type="ECO:0000313" key="4">
    <source>
        <dbReference type="Proteomes" id="UP000182114"/>
    </source>
</evidence>
<dbReference type="InterPro" id="IPR050546">
    <property type="entry name" value="Glycosyl_Hydrlase_16"/>
</dbReference>
<dbReference type="SUPFAM" id="SSF49899">
    <property type="entry name" value="Concanavalin A-like lectins/glucanases"/>
    <property type="match status" value="1"/>
</dbReference>
<gene>
    <name evidence="3" type="ORF">SAMN04487992_102129</name>
</gene>
<dbReference type="AlphaFoldDB" id="A0A1G7E7P2"/>
<dbReference type="InterPro" id="IPR013320">
    <property type="entry name" value="ConA-like_dom_sf"/>
</dbReference>
<dbReference type="GO" id="GO:0004553">
    <property type="term" value="F:hydrolase activity, hydrolyzing O-glycosyl compounds"/>
    <property type="evidence" value="ECO:0007669"/>
    <property type="project" value="InterPro"/>
</dbReference>
<dbReference type="PANTHER" id="PTHR10963:SF55">
    <property type="entry name" value="GLYCOSIDE HYDROLASE FAMILY 16 PROTEIN"/>
    <property type="match status" value="1"/>
</dbReference>
<name>A0A1G7E7P2_9FLAO</name>
<dbReference type="Gene3D" id="2.60.120.200">
    <property type="match status" value="1"/>
</dbReference>
<comment type="similarity">
    <text evidence="1">Belongs to the glycosyl hydrolase 16 family.</text>
</comment>
<dbReference type="InterPro" id="IPR000757">
    <property type="entry name" value="Beta-glucanase-like"/>
</dbReference>
<sequence length="255" mass="29403">MNNYIRIIILCMSLFVQSCANKRALVWEENFDGTALDAKAWNYELGDGCPELCGWGNNEKQIYTQTNHTIKDGFLHITIKKEDEKYTSTRITTKGKKEFKYGRIETRAKLPLAKGLWPAFWMLGSNISEVGWPLCGEIDILEYIGRKPNTIFTTLHFDEKFGDNGYSKTTEIEGIEVGFHTYAVEWSPDKIAFFVDDAKMFEYKPDHKTPQNWPFNQPFYVILNTAVGGNLGGNDIDDDLFPQEFVIDYIRVYKN</sequence>
<proteinExistence type="inferred from homology"/>
<dbReference type="eggNOG" id="COG2273">
    <property type="taxonomic scope" value="Bacteria"/>
</dbReference>
<evidence type="ECO:0000313" key="3">
    <source>
        <dbReference type="EMBL" id="SDE59415.1"/>
    </source>
</evidence>
<dbReference type="RefSeq" id="WP_074537458.1">
    <property type="nucleotide sequence ID" value="NZ_FNBD01000002.1"/>
</dbReference>
<keyword evidence="4" id="KW-1185">Reference proteome</keyword>
<dbReference type="Pfam" id="PF00722">
    <property type="entry name" value="Glyco_hydro_16"/>
    <property type="match status" value="1"/>
</dbReference>
<evidence type="ECO:0000256" key="1">
    <source>
        <dbReference type="ARBA" id="ARBA00006865"/>
    </source>
</evidence>
<dbReference type="CDD" id="cd08023">
    <property type="entry name" value="GH16_laminarinase_like"/>
    <property type="match status" value="1"/>
</dbReference>
<organism evidence="3 4">
    <name type="scientific">Cellulophaga baltica</name>
    <dbReference type="NCBI Taxonomy" id="76594"/>
    <lineage>
        <taxon>Bacteria</taxon>
        <taxon>Pseudomonadati</taxon>
        <taxon>Bacteroidota</taxon>
        <taxon>Flavobacteriia</taxon>
        <taxon>Flavobacteriales</taxon>
        <taxon>Flavobacteriaceae</taxon>
        <taxon>Cellulophaga</taxon>
    </lineage>
</organism>
<dbReference type="PANTHER" id="PTHR10963">
    <property type="entry name" value="GLYCOSYL HYDROLASE-RELATED"/>
    <property type="match status" value="1"/>
</dbReference>
<reference evidence="4" key="1">
    <citation type="submission" date="2016-10" db="EMBL/GenBank/DDBJ databases">
        <authorList>
            <person name="Varghese N."/>
            <person name="Submissions S."/>
        </authorList>
    </citation>
    <scope>NUCLEOTIDE SEQUENCE [LARGE SCALE GENOMIC DNA]</scope>
    <source>
        <strain evidence="4">DSM 24729</strain>
    </source>
</reference>
<dbReference type="EMBL" id="FNBD01000002">
    <property type="protein sequence ID" value="SDE59415.1"/>
    <property type="molecule type" value="Genomic_DNA"/>
</dbReference>
<accession>A0A1G7E7P2</accession>
<dbReference type="Proteomes" id="UP000182114">
    <property type="component" value="Unassembled WGS sequence"/>
</dbReference>
<evidence type="ECO:0000259" key="2">
    <source>
        <dbReference type="PROSITE" id="PS51762"/>
    </source>
</evidence>
<protein>
    <submittedName>
        <fullName evidence="3">Glycosyl hydrolases family 16</fullName>
    </submittedName>
</protein>
<dbReference type="GO" id="GO:0005975">
    <property type="term" value="P:carbohydrate metabolic process"/>
    <property type="evidence" value="ECO:0007669"/>
    <property type="project" value="InterPro"/>
</dbReference>
<dbReference type="PROSITE" id="PS51762">
    <property type="entry name" value="GH16_2"/>
    <property type="match status" value="1"/>
</dbReference>
<keyword evidence="3" id="KW-0378">Hydrolase</keyword>
<dbReference type="PROSITE" id="PS51257">
    <property type="entry name" value="PROKAR_LIPOPROTEIN"/>
    <property type="match status" value="1"/>
</dbReference>